<dbReference type="InterPro" id="IPR036322">
    <property type="entry name" value="WD40_repeat_dom_sf"/>
</dbReference>
<dbReference type="RefSeq" id="XP_013257625.1">
    <property type="nucleotide sequence ID" value="XM_013402171.1"/>
</dbReference>
<dbReference type="InterPro" id="IPR020472">
    <property type="entry name" value="WD40_PAC1"/>
</dbReference>
<sequence length="1083" mass="120051">MEEEGNMVSPTQDLPQPRFRSHSSARPPNSREIQPYTADTEQNALLGQFSFAPATQTTVVTTTTTTTTKFPPFLMRPPRRMHELDLKHYPLAASPTPASLRNIHFEIAGKATVFREAEDTTLALEQLEAERQSLRHANGTLQTIQSFLPWASNSDEAMPNAPPLESRPHRRPASPESITDNEERFLHPDPSATSHYPPTSVRSDPRRDQDLRRSRFRMQDTQPSNPITPDSLHRSLRGNRRRTARDASTALRNGLALLPSPSTEQTANFPSAQATTPKSNQHQAPMLEEMLTIPTDGTIGSRPNHRETSQDTIVPTPPIDDLPESSSARSTSWRALSSVPARLHVAESPSINDGSLPSPSLSPVTAAATLQNPGYFADVDSSSEGASQHEMASSLTPVERRSSNSFSAPSTLEASLLHPSQSQRLAFSQASVTEIPAMLDYFEAIPDELKSYVMHQLLRRCPKPTLQVIADAVNPALKCDFLSVLPAELALTVLKYLDVRSLTRAAQVSKKWRQMINGDERAWKELFDADGFTLPDGELQQAITEGWGWQDPYGVEGFERNLGNQTNIKSETEANSSSPSASQSKGITGLLRRSKRKAATMLSGRNKQAKRKDFSREDSIDVMSIDWMSQMSTAEGPYNAANAAILAVPYPNIGFPSLKGLHLYKSLYRRHHLIRKNWMDEDTKPQHLAFRAHDTHVVTCLQFDTDKILTGSDDNNINVYETKTGILRAILTGHEGGVWALQYEGNTLVSGSTDRSVRVWNIQQARETQVFRGHTSTVRCLQIVSPVKVGETAEGKPIMVPRQPLIITGSRDSTLRVWRLPRPEDPTFIQAENESDADDCPFFVRTLTGHQHSVRAIAAYADTLVSGSYDCTVRVWKISTGETIHRLQGHTQKVYSVVLDHKRNRCISGSMDNMVRIWDLNTGSLKYTLEGHTSLVGLLDLNCDKLVSAAADSTLRIWDPENGQCKATLTAHTGAITCFKHDGQKVISGSDKTLKLWNIRTGECTKDLLSDLSGVWQVKFNERRCVAAVQRDGLTYIEVLDFGAARDGVPEHNRGRRIVVDADGCEANNDDVRYLDLDGTAEG</sequence>
<protein>
    <recommendedName>
        <fullName evidence="4">Probable E3 ubiquitin ligase complex SCF subunit sconB</fullName>
    </recommendedName>
    <alternativeName>
        <fullName evidence="9">Sulfur controller B</fullName>
    </alternativeName>
    <alternativeName>
        <fullName evidence="8">Sulfur metabolite repression control protein B</fullName>
    </alternativeName>
</protein>
<dbReference type="Gene3D" id="2.130.10.10">
    <property type="entry name" value="YVTN repeat-like/Quinoprotein amine dehydrogenase"/>
    <property type="match status" value="1"/>
</dbReference>
<evidence type="ECO:0000256" key="9">
    <source>
        <dbReference type="ARBA" id="ARBA00032113"/>
    </source>
</evidence>
<keyword evidence="6 10" id="KW-0853">WD repeat</keyword>
<gene>
    <name evidence="14" type="ORF">A1O9_08688</name>
</gene>
<evidence type="ECO:0000313" key="14">
    <source>
        <dbReference type="EMBL" id="KEF55035.1"/>
    </source>
</evidence>
<feature type="repeat" description="WD" evidence="10">
    <location>
        <begin position="847"/>
        <end position="886"/>
    </location>
</feature>
<feature type="repeat" description="WD" evidence="10">
    <location>
        <begin position="731"/>
        <end position="770"/>
    </location>
</feature>
<feature type="region of interest" description="Disordered" evidence="12">
    <location>
        <begin position="296"/>
        <end position="328"/>
    </location>
</feature>
<dbReference type="PROSITE" id="PS00678">
    <property type="entry name" value="WD_REPEATS_1"/>
    <property type="match status" value="2"/>
</dbReference>
<evidence type="ECO:0000256" key="11">
    <source>
        <dbReference type="SAM" id="Coils"/>
    </source>
</evidence>
<evidence type="ECO:0000256" key="4">
    <source>
        <dbReference type="ARBA" id="ARBA00015819"/>
    </source>
</evidence>
<evidence type="ECO:0000256" key="10">
    <source>
        <dbReference type="PROSITE-ProRule" id="PRU00221"/>
    </source>
</evidence>
<dbReference type="PRINTS" id="PR00320">
    <property type="entry name" value="GPROTEINBRPT"/>
</dbReference>
<organism evidence="14 15">
    <name type="scientific">Exophiala aquamarina CBS 119918</name>
    <dbReference type="NCBI Taxonomy" id="1182545"/>
    <lineage>
        <taxon>Eukaryota</taxon>
        <taxon>Fungi</taxon>
        <taxon>Dikarya</taxon>
        <taxon>Ascomycota</taxon>
        <taxon>Pezizomycotina</taxon>
        <taxon>Eurotiomycetes</taxon>
        <taxon>Chaetothyriomycetidae</taxon>
        <taxon>Chaetothyriales</taxon>
        <taxon>Herpotrichiellaceae</taxon>
        <taxon>Exophiala</taxon>
    </lineage>
</organism>
<dbReference type="GO" id="GO:0043130">
    <property type="term" value="F:ubiquitin binding"/>
    <property type="evidence" value="ECO:0007669"/>
    <property type="project" value="TreeGrafter"/>
</dbReference>
<dbReference type="EMBL" id="AMGV01000008">
    <property type="protein sequence ID" value="KEF55035.1"/>
    <property type="molecule type" value="Genomic_DNA"/>
</dbReference>
<keyword evidence="15" id="KW-1185">Reference proteome</keyword>
<dbReference type="InterPro" id="IPR036047">
    <property type="entry name" value="F-box-like_dom_sf"/>
</dbReference>
<feature type="repeat" description="WD" evidence="10">
    <location>
        <begin position="929"/>
        <end position="968"/>
    </location>
</feature>
<dbReference type="Gene3D" id="1.20.1280.50">
    <property type="match status" value="1"/>
</dbReference>
<keyword evidence="7" id="KW-0677">Repeat</keyword>
<comment type="caution">
    <text evidence="14">The sequence shown here is derived from an EMBL/GenBank/DDBJ whole genome shotgun (WGS) entry which is preliminary data.</text>
</comment>
<dbReference type="CDD" id="cd22147">
    <property type="entry name" value="F-box_SpPof1-like"/>
    <property type="match status" value="1"/>
</dbReference>
<dbReference type="VEuPathDB" id="FungiDB:A1O9_08688"/>
<dbReference type="STRING" id="1182545.A0A072PHL0"/>
<reference evidence="14 15" key="1">
    <citation type="submission" date="2013-03" db="EMBL/GenBank/DDBJ databases">
        <title>The Genome Sequence of Exophiala aquamarina CBS 119918.</title>
        <authorList>
            <consortium name="The Broad Institute Genomics Platform"/>
            <person name="Cuomo C."/>
            <person name="de Hoog S."/>
            <person name="Gorbushina A."/>
            <person name="Walker B."/>
            <person name="Young S.K."/>
            <person name="Zeng Q."/>
            <person name="Gargeya S."/>
            <person name="Fitzgerald M."/>
            <person name="Haas B."/>
            <person name="Abouelleil A."/>
            <person name="Allen A.W."/>
            <person name="Alvarado L."/>
            <person name="Arachchi H.M."/>
            <person name="Berlin A.M."/>
            <person name="Chapman S.B."/>
            <person name="Gainer-Dewar J."/>
            <person name="Goldberg J."/>
            <person name="Griggs A."/>
            <person name="Gujja S."/>
            <person name="Hansen M."/>
            <person name="Howarth C."/>
            <person name="Imamovic A."/>
            <person name="Ireland A."/>
            <person name="Larimer J."/>
            <person name="McCowan C."/>
            <person name="Murphy C."/>
            <person name="Pearson M."/>
            <person name="Poon T.W."/>
            <person name="Priest M."/>
            <person name="Roberts A."/>
            <person name="Saif S."/>
            <person name="Shea T."/>
            <person name="Sisk P."/>
            <person name="Sykes S."/>
            <person name="Wortman J."/>
            <person name="Nusbaum C."/>
            <person name="Birren B."/>
        </authorList>
    </citation>
    <scope>NUCLEOTIDE SEQUENCE [LARGE SCALE GENOMIC DNA]</scope>
    <source>
        <strain evidence="14 15">CBS 119918</strain>
    </source>
</reference>
<feature type="domain" description="F-box" evidence="13">
    <location>
        <begin position="479"/>
        <end position="526"/>
    </location>
</feature>
<feature type="compositionally biased region" description="Polar residues" evidence="12">
    <location>
        <begin position="260"/>
        <end position="282"/>
    </location>
</feature>
<dbReference type="PROSITE" id="PS50082">
    <property type="entry name" value="WD_REPEATS_2"/>
    <property type="match status" value="6"/>
</dbReference>
<comment type="similarity">
    <text evidence="2">Belongs to the WD repeat MET30/SCONB/SCON-2 family.</text>
</comment>
<dbReference type="PANTHER" id="PTHR19849:SF0">
    <property type="entry name" value="PHOSPHOLIPASE A-2-ACTIVATING PROTEIN"/>
    <property type="match status" value="1"/>
</dbReference>
<evidence type="ECO:0000256" key="3">
    <source>
        <dbReference type="ARBA" id="ARBA00011725"/>
    </source>
</evidence>
<dbReference type="PROSITE" id="PS50181">
    <property type="entry name" value="FBOX"/>
    <property type="match status" value="1"/>
</dbReference>
<dbReference type="AlphaFoldDB" id="A0A072PHL0"/>
<feature type="region of interest" description="Disordered" evidence="12">
    <location>
        <begin position="1"/>
        <end position="33"/>
    </location>
</feature>
<keyword evidence="5" id="KW-0963">Cytoplasm</keyword>
<dbReference type="InterPro" id="IPR001680">
    <property type="entry name" value="WD40_rpt"/>
</dbReference>
<feature type="repeat" description="WD" evidence="10">
    <location>
        <begin position="887"/>
        <end position="928"/>
    </location>
</feature>
<dbReference type="GeneID" id="25283599"/>
<dbReference type="GO" id="GO:0010992">
    <property type="term" value="P:ubiquitin recycling"/>
    <property type="evidence" value="ECO:0007669"/>
    <property type="project" value="TreeGrafter"/>
</dbReference>
<evidence type="ECO:0000256" key="2">
    <source>
        <dbReference type="ARBA" id="ARBA00007968"/>
    </source>
</evidence>
<proteinExistence type="inferred from homology"/>
<feature type="compositionally biased region" description="Polar residues" evidence="12">
    <location>
        <begin position="191"/>
        <end position="201"/>
    </location>
</feature>
<feature type="region of interest" description="Disordered" evidence="12">
    <location>
        <begin position="380"/>
        <end position="406"/>
    </location>
</feature>
<name>A0A072PHL0_9EURO</name>
<evidence type="ECO:0000256" key="8">
    <source>
        <dbReference type="ARBA" id="ARBA00030034"/>
    </source>
</evidence>
<dbReference type="SMART" id="SM00256">
    <property type="entry name" value="FBOX"/>
    <property type="match status" value="1"/>
</dbReference>
<feature type="repeat" description="WD" evidence="10">
    <location>
        <begin position="801"/>
        <end position="820"/>
    </location>
</feature>
<evidence type="ECO:0000256" key="6">
    <source>
        <dbReference type="ARBA" id="ARBA00022574"/>
    </source>
</evidence>
<dbReference type="Pfam" id="PF12937">
    <property type="entry name" value="F-box-like"/>
    <property type="match status" value="1"/>
</dbReference>
<dbReference type="InterPro" id="IPR001810">
    <property type="entry name" value="F-box_dom"/>
</dbReference>
<dbReference type="Pfam" id="PF00400">
    <property type="entry name" value="WD40"/>
    <property type="match status" value="7"/>
</dbReference>
<comment type="subunit">
    <text evidence="3">Component of the SCF(sconB) E3 ubiquitin ligase complex.</text>
</comment>
<dbReference type="InterPro" id="IPR019775">
    <property type="entry name" value="WD40_repeat_CS"/>
</dbReference>
<feature type="compositionally biased region" description="Basic residues" evidence="12">
    <location>
        <begin position="234"/>
        <end position="243"/>
    </location>
</feature>
<dbReference type="Proteomes" id="UP000027920">
    <property type="component" value="Unassembled WGS sequence"/>
</dbReference>
<comment type="function">
    <text evidence="1">Component of the SCF(sconB) E3 ubiquitin ligase complex involved in the regulation of sulfur metabolite repression, probably by mediating the inactivation or degradation of the metR transcription factor.</text>
</comment>
<evidence type="ECO:0000256" key="7">
    <source>
        <dbReference type="ARBA" id="ARBA00022737"/>
    </source>
</evidence>
<dbReference type="InterPro" id="IPR015943">
    <property type="entry name" value="WD40/YVTN_repeat-like_dom_sf"/>
</dbReference>
<feature type="compositionally biased region" description="Polar residues" evidence="12">
    <location>
        <begin position="219"/>
        <end position="228"/>
    </location>
</feature>
<feature type="compositionally biased region" description="Low complexity" evidence="12">
    <location>
        <begin position="573"/>
        <end position="584"/>
    </location>
</feature>
<keyword evidence="11" id="KW-0175">Coiled coil</keyword>
<dbReference type="OrthoDB" id="190105at2759"/>
<dbReference type="SMART" id="SM00320">
    <property type="entry name" value="WD40"/>
    <property type="match status" value="8"/>
</dbReference>
<dbReference type="GO" id="GO:0005634">
    <property type="term" value="C:nucleus"/>
    <property type="evidence" value="ECO:0007669"/>
    <property type="project" value="TreeGrafter"/>
</dbReference>
<dbReference type="CDD" id="cd00200">
    <property type="entry name" value="WD40"/>
    <property type="match status" value="1"/>
</dbReference>
<evidence type="ECO:0000259" key="13">
    <source>
        <dbReference type="PROSITE" id="PS50181"/>
    </source>
</evidence>
<dbReference type="SUPFAM" id="SSF50978">
    <property type="entry name" value="WD40 repeat-like"/>
    <property type="match status" value="1"/>
</dbReference>
<feature type="coiled-coil region" evidence="11">
    <location>
        <begin position="110"/>
        <end position="144"/>
    </location>
</feature>
<evidence type="ECO:0000256" key="5">
    <source>
        <dbReference type="ARBA" id="ARBA00022490"/>
    </source>
</evidence>
<feature type="compositionally biased region" description="Polar residues" evidence="12">
    <location>
        <begin position="380"/>
        <end position="396"/>
    </location>
</feature>
<dbReference type="PANTHER" id="PTHR19849">
    <property type="entry name" value="PHOSPHOLIPASE A-2-ACTIVATING PROTEIN"/>
    <property type="match status" value="1"/>
</dbReference>
<evidence type="ECO:0000256" key="12">
    <source>
        <dbReference type="SAM" id="MobiDB-lite"/>
    </source>
</evidence>
<dbReference type="GO" id="GO:0005737">
    <property type="term" value="C:cytoplasm"/>
    <property type="evidence" value="ECO:0007669"/>
    <property type="project" value="TreeGrafter"/>
</dbReference>
<evidence type="ECO:0000256" key="1">
    <source>
        <dbReference type="ARBA" id="ARBA00002730"/>
    </source>
</evidence>
<dbReference type="HOGENOM" id="CLU_000288_103_3_1"/>
<feature type="region of interest" description="Disordered" evidence="12">
    <location>
        <begin position="570"/>
        <end position="589"/>
    </location>
</feature>
<feature type="compositionally biased region" description="Basic and acidic residues" evidence="12">
    <location>
        <begin position="203"/>
        <end position="213"/>
    </location>
</feature>
<evidence type="ECO:0000313" key="15">
    <source>
        <dbReference type="Proteomes" id="UP000027920"/>
    </source>
</evidence>
<dbReference type="GO" id="GO:0043161">
    <property type="term" value="P:proteasome-mediated ubiquitin-dependent protein catabolic process"/>
    <property type="evidence" value="ECO:0007669"/>
    <property type="project" value="TreeGrafter"/>
</dbReference>
<feature type="region of interest" description="Disordered" evidence="12">
    <location>
        <begin position="152"/>
        <end position="282"/>
    </location>
</feature>
<dbReference type="PROSITE" id="PS50294">
    <property type="entry name" value="WD_REPEATS_REGION"/>
    <property type="match status" value="4"/>
</dbReference>
<accession>A0A072PHL0</accession>
<feature type="repeat" description="WD" evidence="10">
    <location>
        <begin position="969"/>
        <end position="1007"/>
    </location>
</feature>
<dbReference type="SUPFAM" id="SSF81383">
    <property type="entry name" value="F-box domain"/>
    <property type="match status" value="1"/>
</dbReference>